<sequence>MLAARIMDTPGCTEIGMYVRREVLSTKRSGRTPNARTVAFEGGPCGVHVYGSEIRSPAEARPLPGVHRSSSLRLHLLKQNICYISHQAPF</sequence>
<dbReference type="EMBL" id="BJXA01000046">
    <property type="protein sequence ID" value="GEM41162.1"/>
    <property type="molecule type" value="Genomic_DNA"/>
</dbReference>
<dbReference type="AlphaFoldDB" id="A0A511MKK1"/>
<reference evidence="1 2" key="1">
    <citation type="submission" date="2019-07" db="EMBL/GenBank/DDBJ databases">
        <title>Whole genome shotgun sequence of Nocardia ninae NBRC 108245.</title>
        <authorList>
            <person name="Hosoyama A."/>
            <person name="Uohara A."/>
            <person name="Ohji S."/>
            <person name="Ichikawa N."/>
        </authorList>
    </citation>
    <scope>NUCLEOTIDE SEQUENCE [LARGE SCALE GENOMIC DNA]</scope>
    <source>
        <strain evidence="1 2">NBRC 108245</strain>
    </source>
</reference>
<comment type="caution">
    <text evidence="1">The sequence shown here is derived from an EMBL/GenBank/DDBJ whole genome shotgun (WGS) entry which is preliminary data.</text>
</comment>
<proteinExistence type="predicted"/>
<accession>A0A511MKK1</accession>
<gene>
    <name evidence="1" type="ORF">NN4_56810</name>
</gene>
<organism evidence="1 2">
    <name type="scientific">Nocardia ninae NBRC 108245</name>
    <dbReference type="NCBI Taxonomy" id="1210091"/>
    <lineage>
        <taxon>Bacteria</taxon>
        <taxon>Bacillati</taxon>
        <taxon>Actinomycetota</taxon>
        <taxon>Actinomycetes</taxon>
        <taxon>Mycobacteriales</taxon>
        <taxon>Nocardiaceae</taxon>
        <taxon>Nocardia</taxon>
    </lineage>
</organism>
<protein>
    <submittedName>
        <fullName evidence="1">Uncharacterized protein</fullName>
    </submittedName>
</protein>
<name>A0A511MKK1_9NOCA</name>
<keyword evidence="2" id="KW-1185">Reference proteome</keyword>
<evidence type="ECO:0000313" key="1">
    <source>
        <dbReference type="EMBL" id="GEM41162.1"/>
    </source>
</evidence>
<dbReference type="Proteomes" id="UP000321424">
    <property type="component" value="Unassembled WGS sequence"/>
</dbReference>
<evidence type="ECO:0000313" key="2">
    <source>
        <dbReference type="Proteomes" id="UP000321424"/>
    </source>
</evidence>